<evidence type="ECO:0000313" key="1">
    <source>
        <dbReference type="EMBL" id="JAE15421.1"/>
    </source>
</evidence>
<proteinExistence type="predicted"/>
<reference evidence="1" key="1">
    <citation type="submission" date="2014-09" db="EMBL/GenBank/DDBJ databases">
        <authorList>
            <person name="Magalhaes I.L.F."/>
            <person name="Oliveira U."/>
            <person name="Santos F.R."/>
            <person name="Vidigal T.H.D.A."/>
            <person name="Brescovit A.D."/>
            <person name="Santos A.J."/>
        </authorList>
    </citation>
    <scope>NUCLEOTIDE SEQUENCE</scope>
    <source>
        <tissue evidence="1">Shoot tissue taken approximately 20 cm above the soil surface</tissue>
    </source>
</reference>
<accession>A0A0A9FYP1</accession>
<reference evidence="1" key="2">
    <citation type="journal article" date="2015" name="Data Brief">
        <title>Shoot transcriptome of the giant reed, Arundo donax.</title>
        <authorList>
            <person name="Barrero R.A."/>
            <person name="Guerrero F.D."/>
            <person name="Moolhuijzen P."/>
            <person name="Goolsby J.A."/>
            <person name="Tidwell J."/>
            <person name="Bellgard S.E."/>
            <person name="Bellgard M.I."/>
        </authorList>
    </citation>
    <scope>NUCLEOTIDE SEQUENCE</scope>
    <source>
        <tissue evidence="1">Shoot tissue taken approximately 20 cm above the soil surface</tissue>
    </source>
</reference>
<dbReference type="EMBL" id="GBRH01182475">
    <property type="protein sequence ID" value="JAE15421.1"/>
    <property type="molecule type" value="Transcribed_RNA"/>
</dbReference>
<name>A0A0A9FYP1_ARUDO</name>
<protein>
    <submittedName>
        <fullName evidence="1">Uncharacterized protein</fullName>
    </submittedName>
</protein>
<organism evidence="1">
    <name type="scientific">Arundo donax</name>
    <name type="common">Giant reed</name>
    <name type="synonym">Donax arundinaceus</name>
    <dbReference type="NCBI Taxonomy" id="35708"/>
    <lineage>
        <taxon>Eukaryota</taxon>
        <taxon>Viridiplantae</taxon>
        <taxon>Streptophyta</taxon>
        <taxon>Embryophyta</taxon>
        <taxon>Tracheophyta</taxon>
        <taxon>Spermatophyta</taxon>
        <taxon>Magnoliopsida</taxon>
        <taxon>Liliopsida</taxon>
        <taxon>Poales</taxon>
        <taxon>Poaceae</taxon>
        <taxon>PACMAD clade</taxon>
        <taxon>Arundinoideae</taxon>
        <taxon>Arundineae</taxon>
        <taxon>Arundo</taxon>
    </lineage>
</organism>
<sequence>MLIKLIIMAKGNSNSK</sequence>
<dbReference type="AlphaFoldDB" id="A0A0A9FYP1"/>